<dbReference type="SUPFAM" id="SSF47240">
    <property type="entry name" value="Ferritin-like"/>
    <property type="match status" value="1"/>
</dbReference>
<keyword evidence="2" id="KW-1185">Reference proteome</keyword>
<dbReference type="Pfam" id="PF13668">
    <property type="entry name" value="Ferritin_2"/>
    <property type="match status" value="1"/>
</dbReference>
<gene>
    <name evidence="1" type="ORF">G4Y79_07585</name>
</gene>
<dbReference type="RefSeq" id="WP_195173213.1">
    <property type="nucleotide sequence ID" value="NZ_CP062983.1"/>
</dbReference>
<dbReference type="KEGG" id="pmet:G4Y79_07585"/>
<sequence>MSQLSRRNFLKGSTIAAGSALVGLNGLFGFSTVFAQDMAGGNDDVQTILNLAATAELFASTHYLAAINGDLGLTDIQTNYLKAAFIAERDHYDLLVSLGAEPVASEFYVPDGLFSDVALFSATTEVAETTFVSAYLAATRIFAEGGQTPFAVTTAQIAGVESEHRALVRQIGMSLPNDRSYEEFQFLNVSDAVPVLQPFLDGSGEGFIGPVAPPTDDEVAAIRAEAGDLGYDSDIMPFAAM</sequence>
<reference evidence="1 2" key="1">
    <citation type="submission" date="2020-02" db="EMBL/GenBank/DDBJ databases">
        <authorList>
            <person name="Zheng R.K."/>
            <person name="Sun C.M."/>
        </authorList>
    </citation>
    <scope>NUCLEOTIDE SEQUENCE [LARGE SCALE GENOMIC DNA]</scope>
    <source>
        <strain evidence="2">rifampicinis</strain>
    </source>
</reference>
<evidence type="ECO:0000313" key="2">
    <source>
        <dbReference type="Proteomes" id="UP000594468"/>
    </source>
</evidence>
<dbReference type="InterPro" id="IPR006311">
    <property type="entry name" value="TAT_signal"/>
</dbReference>
<protein>
    <submittedName>
        <fullName evidence="1">Ferritin-like domain-containing protein</fullName>
    </submittedName>
</protein>
<dbReference type="InterPro" id="IPR009078">
    <property type="entry name" value="Ferritin-like_SF"/>
</dbReference>
<dbReference type="Proteomes" id="UP000594468">
    <property type="component" value="Chromosome"/>
</dbReference>
<name>A0A7S8EDU0_9CHLR</name>
<dbReference type="InterPro" id="IPR019546">
    <property type="entry name" value="TAT_signal_bac_arc"/>
</dbReference>
<organism evidence="1 2">
    <name type="scientific">Phototrophicus methaneseepsis</name>
    <dbReference type="NCBI Taxonomy" id="2710758"/>
    <lineage>
        <taxon>Bacteria</taxon>
        <taxon>Bacillati</taxon>
        <taxon>Chloroflexota</taxon>
        <taxon>Candidatus Thermofontia</taxon>
        <taxon>Phototrophicales</taxon>
        <taxon>Phototrophicaceae</taxon>
        <taxon>Phototrophicus</taxon>
    </lineage>
</organism>
<dbReference type="NCBIfam" id="TIGR01409">
    <property type="entry name" value="TAT_signal_seq"/>
    <property type="match status" value="1"/>
</dbReference>
<evidence type="ECO:0000313" key="1">
    <source>
        <dbReference type="EMBL" id="QPC85150.1"/>
    </source>
</evidence>
<dbReference type="EMBL" id="CP062983">
    <property type="protein sequence ID" value="QPC85150.1"/>
    <property type="molecule type" value="Genomic_DNA"/>
</dbReference>
<proteinExistence type="predicted"/>
<dbReference type="AlphaFoldDB" id="A0A7S8EDU0"/>
<dbReference type="PROSITE" id="PS51318">
    <property type="entry name" value="TAT"/>
    <property type="match status" value="1"/>
</dbReference>
<accession>A0A7S8EDU0</accession>